<dbReference type="InterPro" id="IPR003593">
    <property type="entry name" value="AAA+_ATPase"/>
</dbReference>
<dbReference type="SUPFAM" id="SSF52540">
    <property type="entry name" value="P-loop containing nucleoside triphosphate hydrolases"/>
    <property type="match status" value="1"/>
</dbReference>
<keyword evidence="6" id="KW-0378">Hydrolase</keyword>
<keyword evidence="6" id="KW-0449">Lipoprotein</keyword>
<dbReference type="GO" id="GO:0016887">
    <property type="term" value="F:ATP hydrolysis activity"/>
    <property type="evidence" value="ECO:0007669"/>
    <property type="project" value="InterPro"/>
</dbReference>
<sequence>MTIVFDDHQQTTSPTQPETLRMTTPLIAANAIEKSYSKGQHKVPVLRGAGLSASRGEFISVIGQSGSGKSTLLHVMGLLDDPDVGEVLLDGRRIDNLSQSARDQLRNHVFGFVFQFYHLLPELSLLENVMTPLMIRHSFLGYWRQRKQIRQQAMDILQHVGLEHRVKHRPSELSGGEMQRGAIARALIAKPEILLADEPTGNLDSSTGSEIMDTLKKLNEDNQLTIVMVTHDEAVAQQAHRIVRLKEGRIANVGREEAA</sequence>
<dbReference type="CDD" id="cd03255">
    <property type="entry name" value="ABC_MJ0796_LolCDE_FtsE"/>
    <property type="match status" value="1"/>
</dbReference>
<keyword evidence="1" id="KW-0813">Transport</keyword>
<reference evidence="6 7" key="1">
    <citation type="journal article" date="2016" name="Front. Microbiol.">
        <title>Fuerstia marisgermanicae gen. nov., sp. nov., an Unusual Member of the Phylum Planctomycetes from the German Wadden Sea.</title>
        <authorList>
            <person name="Kohn T."/>
            <person name="Heuer A."/>
            <person name="Jogler M."/>
            <person name="Vollmers J."/>
            <person name="Boedeker C."/>
            <person name="Bunk B."/>
            <person name="Rast P."/>
            <person name="Borchert D."/>
            <person name="Glockner I."/>
            <person name="Freese H.M."/>
            <person name="Klenk H.P."/>
            <person name="Overmann J."/>
            <person name="Kaster A.K."/>
            <person name="Rohde M."/>
            <person name="Wiegand S."/>
            <person name="Jogler C."/>
        </authorList>
    </citation>
    <scope>NUCLEOTIDE SEQUENCE [LARGE SCALE GENOMIC DNA]</scope>
    <source>
        <strain evidence="6 7">NH11</strain>
    </source>
</reference>
<evidence type="ECO:0000313" key="7">
    <source>
        <dbReference type="Proteomes" id="UP000187735"/>
    </source>
</evidence>
<dbReference type="InterPro" id="IPR003439">
    <property type="entry name" value="ABC_transporter-like_ATP-bd"/>
</dbReference>
<protein>
    <submittedName>
        <fullName evidence="6">Lipoprotein-releasing system ATP-binding protein LolD</fullName>
        <ecNumber evidence="6">3.6.3.-</ecNumber>
    </submittedName>
</protein>
<name>A0A1P8WIA8_9PLAN</name>
<dbReference type="PROSITE" id="PS50893">
    <property type="entry name" value="ABC_TRANSPORTER_2"/>
    <property type="match status" value="1"/>
</dbReference>
<dbReference type="EC" id="3.6.3.-" evidence="6"/>
<dbReference type="Proteomes" id="UP000187735">
    <property type="component" value="Chromosome"/>
</dbReference>
<evidence type="ECO:0000259" key="5">
    <source>
        <dbReference type="PROSITE" id="PS50893"/>
    </source>
</evidence>
<dbReference type="AlphaFoldDB" id="A0A1P8WIA8"/>
<dbReference type="Pfam" id="PF00005">
    <property type="entry name" value="ABC_tran"/>
    <property type="match status" value="1"/>
</dbReference>
<evidence type="ECO:0000256" key="3">
    <source>
        <dbReference type="ARBA" id="ARBA00022840"/>
    </source>
</evidence>
<dbReference type="GO" id="GO:0005524">
    <property type="term" value="F:ATP binding"/>
    <property type="evidence" value="ECO:0007669"/>
    <property type="project" value="UniProtKB-KW"/>
</dbReference>
<dbReference type="GO" id="GO:0098796">
    <property type="term" value="C:membrane protein complex"/>
    <property type="evidence" value="ECO:0007669"/>
    <property type="project" value="UniProtKB-ARBA"/>
</dbReference>
<gene>
    <name evidence="6" type="primary">lolD_5</name>
    <name evidence="6" type="ORF">Fuma_03418</name>
</gene>
<dbReference type="Gene3D" id="3.40.50.300">
    <property type="entry name" value="P-loop containing nucleotide triphosphate hydrolases"/>
    <property type="match status" value="1"/>
</dbReference>
<comment type="similarity">
    <text evidence="4">Belongs to the ABC transporter superfamily. Macrolide exporter (TC 3.A.1.122) family.</text>
</comment>
<dbReference type="PANTHER" id="PTHR24220:SF689">
    <property type="entry name" value="LIPOPROTEIN-RELEASING SYSTEM ATP-BINDING PROTEIN LOLD"/>
    <property type="match status" value="1"/>
</dbReference>
<dbReference type="SMART" id="SM00382">
    <property type="entry name" value="AAA"/>
    <property type="match status" value="1"/>
</dbReference>
<dbReference type="PANTHER" id="PTHR24220">
    <property type="entry name" value="IMPORT ATP-BINDING PROTEIN"/>
    <property type="match status" value="1"/>
</dbReference>
<dbReference type="RefSeq" id="WP_218922183.1">
    <property type="nucleotide sequence ID" value="NZ_CP017641.1"/>
</dbReference>
<proteinExistence type="inferred from homology"/>
<feature type="domain" description="ABC transporter" evidence="5">
    <location>
        <begin position="27"/>
        <end position="259"/>
    </location>
</feature>
<keyword evidence="3 6" id="KW-0067">ATP-binding</keyword>
<evidence type="ECO:0000313" key="6">
    <source>
        <dbReference type="EMBL" id="APZ93800.1"/>
    </source>
</evidence>
<dbReference type="InterPro" id="IPR027417">
    <property type="entry name" value="P-loop_NTPase"/>
</dbReference>
<evidence type="ECO:0000256" key="1">
    <source>
        <dbReference type="ARBA" id="ARBA00022448"/>
    </source>
</evidence>
<dbReference type="KEGG" id="fmr:Fuma_03418"/>
<dbReference type="GO" id="GO:0022857">
    <property type="term" value="F:transmembrane transporter activity"/>
    <property type="evidence" value="ECO:0007669"/>
    <property type="project" value="UniProtKB-ARBA"/>
</dbReference>
<dbReference type="GO" id="GO:0005886">
    <property type="term" value="C:plasma membrane"/>
    <property type="evidence" value="ECO:0007669"/>
    <property type="project" value="TreeGrafter"/>
</dbReference>
<evidence type="ECO:0000256" key="4">
    <source>
        <dbReference type="ARBA" id="ARBA00038388"/>
    </source>
</evidence>
<dbReference type="STRING" id="1891926.Fuma_03418"/>
<dbReference type="FunFam" id="3.40.50.300:FF:000032">
    <property type="entry name" value="Export ABC transporter ATP-binding protein"/>
    <property type="match status" value="1"/>
</dbReference>
<organism evidence="6 7">
    <name type="scientific">Fuerstiella marisgermanici</name>
    <dbReference type="NCBI Taxonomy" id="1891926"/>
    <lineage>
        <taxon>Bacteria</taxon>
        <taxon>Pseudomonadati</taxon>
        <taxon>Planctomycetota</taxon>
        <taxon>Planctomycetia</taxon>
        <taxon>Planctomycetales</taxon>
        <taxon>Planctomycetaceae</taxon>
        <taxon>Fuerstiella</taxon>
    </lineage>
</organism>
<accession>A0A1P8WIA8</accession>
<dbReference type="EMBL" id="CP017641">
    <property type="protein sequence ID" value="APZ93800.1"/>
    <property type="molecule type" value="Genomic_DNA"/>
</dbReference>
<keyword evidence="2" id="KW-0547">Nucleotide-binding</keyword>
<dbReference type="InterPro" id="IPR017911">
    <property type="entry name" value="MacB-like_ATP-bd"/>
</dbReference>
<keyword evidence="7" id="KW-1185">Reference proteome</keyword>
<dbReference type="InterPro" id="IPR015854">
    <property type="entry name" value="ABC_transpr_LolD-like"/>
</dbReference>
<evidence type="ECO:0000256" key="2">
    <source>
        <dbReference type="ARBA" id="ARBA00022741"/>
    </source>
</evidence>